<feature type="region of interest" description="Disordered" evidence="1">
    <location>
        <begin position="278"/>
        <end position="318"/>
    </location>
</feature>
<evidence type="ECO:0000313" key="2">
    <source>
        <dbReference type="EMBL" id="KAG5177038.1"/>
    </source>
</evidence>
<dbReference type="EMBL" id="JAFCMP010000530">
    <property type="protein sequence ID" value="KAG5177038.1"/>
    <property type="molecule type" value="Genomic_DNA"/>
</dbReference>
<organism evidence="2 3">
    <name type="scientific">Tribonema minus</name>
    <dbReference type="NCBI Taxonomy" id="303371"/>
    <lineage>
        <taxon>Eukaryota</taxon>
        <taxon>Sar</taxon>
        <taxon>Stramenopiles</taxon>
        <taxon>Ochrophyta</taxon>
        <taxon>PX clade</taxon>
        <taxon>Xanthophyceae</taxon>
        <taxon>Tribonematales</taxon>
        <taxon>Tribonemataceae</taxon>
        <taxon>Tribonema</taxon>
    </lineage>
</organism>
<dbReference type="CDD" id="cd04645">
    <property type="entry name" value="LbH_gamma_CA_like"/>
    <property type="match status" value="1"/>
</dbReference>
<sequence>MTFYQRGAYAFGGFARKLGRAIDAAGIAIEGSNAVVEKLQPATRLLTHRGQVPKVAANSFVAPTASLIGNVTLGEGASVWYGAVVRGDIHYVKIGDGTSIGDGAVVHVAKFAGDLPAVIGSNVTVGAKATVHACTLEDGCVVGAGATVLDGATVSRGAVLAAGALAPPRCVVPPNQVWAGSPAKYVRDVTAAEADAAAAALSATLQLARAHAAECAKDARTVVHEEELADDVFQRDLDIHHVPQPIEGPVPDPDEVEGVGVPGRIFNNALRHSKEELATWAGDGGPAQDLARARKARSDQLEEQARLTEGTQFPPRSS</sequence>
<dbReference type="AlphaFoldDB" id="A0A836C9Q3"/>
<feature type="compositionally biased region" description="Basic and acidic residues" evidence="1">
    <location>
        <begin position="296"/>
        <end position="306"/>
    </location>
</feature>
<dbReference type="Gene3D" id="2.160.10.10">
    <property type="entry name" value="Hexapeptide repeat proteins"/>
    <property type="match status" value="1"/>
</dbReference>
<gene>
    <name evidence="2" type="ORF">JKP88DRAFT_227097</name>
</gene>
<evidence type="ECO:0000313" key="3">
    <source>
        <dbReference type="Proteomes" id="UP000664859"/>
    </source>
</evidence>
<dbReference type="Pfam" id="PF00132">
    <property type="entry name" value="Hexapep"/>
    <property type="match status" value="1"/>
</dbReference>
<feature type="compositionally biased region" description="Polar residues" evidence="1">
    <location>
        <begin position="309"/>
        <end position="318"/>
    </location>
</feature>
<reference evidence="2" key="1">
    <citation type="submission" date="2021-02" db="EMBL/GenBank/DDBJ databases">
        <title>First Annotated Genome of the Yellow-green Alga Tribonema minus.</title>
        <authorList>
            <person name="Mahan K.M."/>
        </authorList>
    </citation>
    <scope>NUCLEOTIDE SEQUENCE</scope>
    <source>
        <strain evidence="2">UTEX B ZZ1240</strain>
    </source>
</reference>
<dbReference type="PANTHER" id="PTHR13061:SF29">
    <property type="entry name" value="GAMMA CARBONIC ANHYDRASE-LIKE 1, MITOCHONDRIAL-RELATED"/>
    <property type="match status" value="1"/>
</dbReference>
<accession>A0A836C9Q3</accession>
<dbReference type="SUPFAM" id="SSF51161">
    <property type="entry name" value="Trimeric LpxA-like enzymes"/>
    <property type="match status" value="1"/>
</dbReference>
<dbReference type="Proteomes" id="UP000664859">
    <property type="component" value="Unassembled WGS sequence"/>
</dbReference>
<protein>
    <submittedName>
        <fullName evidence="2">Gamma carbonic anhydrase</fullName>
    </submittedName>
</protein>
<dbReference type="OrthoDB" id="25818at2759"/>
<comment type="caution">
    <text evidence="2">The sequence shown here is derived from an EMBL/GenBank/DDBJ whole genome shotgun (WGS) entry which is preliminary data.</text>
</comment>
<name>A0A836C9Q3_9STRA</name>
<evidence type="ECO:0000256" key="1">
    <source>
        <dbReference type="SAM" id="MobiDB-lite"/>
    </source>
</evidence>
<dbReference type="InterPro" id="IPR001451">
    <property type="entry name" value="Hexapep"/>
</dbReference>
<proteinExistence type="predicted"/>
<dbReference type="InterPro" id="IPR050484">
    <property type="entry name" value="Transf_Hexapept/Carb_Anhydrase"/>
</dbReference>
<dbReference type="SMR" id="A0A836C9Q3"/>
<keyword evidence="3" id="KW-1185">Reference proteome</keyword>
<dbReference type="InterPro" id="IPR047324">
    <property type="entry name" value="LbH_gamma_CA-like"/>
</dbReference>
<dbReference type="InterPro" id="IPR011004">
    <property type="entry name" value="Trimer_LpxA-like_sf"/>
</dbReference>
<dbReference type="PANTHER" id="PTHR13061">
    <property type="entry name" value="DYNACTIN SUBUNIT P25"/>
    <property type="match status" value="1"/>
</dbReference>